<feature type="region of interest" description="Disordered" evidence="1">
    <location>
        <begin position="1"/>
        <end position="35"/>
    </location>
</feature>
<comment type="caution">
    <text evidence="2">The sequence shown here is derived from an EMBL/GenBank/DDBJ whole genome shotgun (WGS) entry which is preliminary data.</text>
</comment>
<gene>
    <name evidence="2" type="ORF">D7003_00580</name>
</gene>
<feature type="region of interest" description="Disordered" evidence="1">
    <location>
        <begin position="48"/>
        <end position="73"/>
    </location>
</feature>
<evidence type="ECO:0000313" key="2">
    <source>
        <dbReference type="EMBL" id="RNL63585.1"/>
    </source>
</evidence>
<organism evidence="2 3">
    <name type="scientific">Arthrobacter oryzae</name>
    <dbReference type="NCBI Taxonomy" id="409290"/>
    <lineage>
        <taxon>Bacteria</taxon>
        <taxon>Bacillati</taxon>
        <taxon>Actinomycetota</taxon>
        <taxon>Actinomycetes</taxon>
        <taxon>Micrococcales</taxon>
        <taxon>Micrococcaceae</taxon>
        <taxon>Arthrobacter</taxon>
    </lineage>
</organism>
<dbReference type="AlphaFoldDB" id="A0A3N0CJG6"/>
<dbReference type="RefSeq" id="WP_123253590.1">
    <property type="nucleotide sequence ID" value="NZ_RBED01000002.1"/>
</dbReference>
<proteinExistence type="predicted"/>
<reference evidence="2 3" key="1">
    <citation type="submission" date="2018-10" db="EMBL/GenBank/DDBJ databases">
        <title>Genome sequencing of Arthrobacter oryzae TNB02.</title>
        <authorList>
            <person name="Cho Y.-J."/>
            <person name="Cho A."/>
            <person name="Kim O.-S."/>
        </authorList>
    </citation>
    <scope>NUCLEOTIDE SEQUENCE [LARGE SCALE GENOMIC DNA]</scope>
    <source>
        <strain evidence="2 3">TNB02</strain>
    </source>
</reference>
<evidence type="ECO:0000313" key="3">
    <source>
        <dbReference type="Proteomes" id="UP000273807"/>
    </source>
</evidence>
<dbReference type="Proteomes" id="UP000273807">
    <property type="component" value="Unassembled WGS sequence"/>
</dbReference>
<protein>
    <submittedName>
        <fullName evidence="2">Uncharacterized protein</fullName>
    </submittedName>
</protein>
<name>A0A3N0CJG6_9MICC</name>
<keyword evidence="3" id="KW-1185">Reference proteome</keyword>
<evidence type="ECO:0000256" key="1">
    <source>
        <dbReference type="SAM" id="MobiDB-lite"/>
    </source>
</evidence>
<sequence length="73" mass="7968">MSGTSIENDGQGMIVNPKPTAENQDWDGDDADRADRLRFEEEQAMIREQSEARAAKAAAEAKKAAETKKQAST</sequence>
<accession>A0A3N0CJG6</accession>
<dbReference type="EMBL" id="RBED01000002">
    <property type="protein sequence ID" value="RNL63585.1"/>
    <property type="molecule type" value="Genomic_DNA"/>
</dbReference>